<proteinExistence type="predicted"/>
<dbReference type="InterPro" id="IPR003593">
    <property type="entry name" value="AAA+_ATPase"/>
</dbReference>
<evidence type="ECO:0000259" key="1">
    <source>
        <dbReference type="SMART" id="SM00382"/>
    </source>
</evidence>
<comment type="caution">
    <text evidence="2">The sequence shown here is derived from an EMBL/GenBank/DDBJ whole genome shotgun (WGS) entry which is preliminary data.</text>
</comment>
<dbReference type="PANTHER" id="PTHR10285">
    <property type="entry name" value="URIDINE KINASE"/>
    <property type="match status" value="1"/>
</dbReference>
<gene>
    <name evidence="2" type="ORF">D5039_01000</name>
</gene>
<dbReference type="SUPFAM" id="SSF52540">
    <property type="entry name" value="P-loop containing nucleoside triphosphate hydrolases"/>
    <property type="match status" value="1"/>
</dbReference>
<dbReference type="EMBL" id="QZCW01000001">
    <property type="protein sequence ID" value="MCW5319799.1"/>
    <property type="molecule type" value="Genomic_DNA"/>
</dbReference>
<dbReference type="Gene3D" id="3.40.50.300">
    <property type="entry name" value="P-loop containing nucleotide triphosphate hydrolases"/>
    <property type="match status" value="1"/>
</dbReference>
<feature type="domain" description="AAA+ ATPase" evidence="1">
    <location>
        <begin position="25"/>
        <end position="180"/>
    </location>
</feature>
<evidence type="ECO:0000313" key="2">
    <source>
        <dbReference type="EMBL" id="MCW5319799.1"/>
    </source>
</evidence>
<sequence length="212" mass="23818">MTQHVQTLTLAQACGRLQLFLSRSSRTILGIVGPPGAGKSTVSLRLHALYPQQSQIVPMDGYHLANKELDRLGRAGRKGAPDTFDGHGYRSLLERLRKQGDDELIYAPEFRREIEEPIAGAIPIFPHAKLLIAEGNYLALEQGGWGHVAALLDELWYVEVDPALRLQRLLARHMQFGRSRQAAEDWVREIDEPNARLIESTLARAHFKVRAE</sequence>
<dbReference type="NCBIfam" id="NF006743">
    <property type="entry name" value="PRK09270.1-2"/>
    <property type="match status" value="1"/>
</dbReference>
<dbReference type="SMART" id="SM00382">
    <property type="entry name" value="AAA"/>
    <property type="match status" value="1"/>
</dbReference>
<name>A0ABT3KNB4_9BURK</name>
<keyword evidence="3" id="KW-1185">Reference proteome</keyword>
<accession>A0ABT3KNB4</accession>
<keyword evidence="2" id="KW-0808">Transferase</keyword>
<dbReference type="InterPro" id="IPR027417">
    <property type="entry name" value="P-loop_NTPase"/>
</dbReference>
<keyword evidence="2" id="KW-0418">Kinase</keyword>
<dbReference type="RefSeq" id="WP_265280746.1">
    <property type="nucleotide sequence ID" value="NZ_QZCW01000001.1"/>
</dbReference>
<reference evidence="3" key="1">
    <citation type="submission" date="2023-07" db="EMBL/GenBank/DDBJ databases">
        <title>Verminephrobacter genomes.</title>
        <authorList>
            <person name="Lund M.B."/>
        </authorList>
    </citation>
    <scope>NUCLEOTIDE SEQUENCE [LARGE SCALE GENOMIC DNA]</scope>
    <source>
        <strain evidence="3">AtM5-05</strain>
    </source>
</reference>
<dbReference type="GO" id="GO:0016301">
    <property type="term" value="F:kinase activity"/>
    <property type="evidence" value="ECO:0007669"/>
    <property type="project" value="UniProtKB-KW"/>
</dbReference>
<evidence type="ECO:0000313" key="3">
    <source>
        <dbReference type="Proteomes" id="UP001208935"/>
    </source>
</evidence>
<dbReference type="Proteomes" id="UP001208935">
    <property type="component" value="Unassembled WGS sequence"/>
</dbReference>
<organism evidence="2 3">
    <name type="scientific">Verminephrobacter aporrectodeae subsp. tuberculatae</name>
    <dbReference type="NCBI Taxonomy" id="1110392"/>
    <lineage>
        <taxon>Bacteria</taxon>
        <taxon>Pseudomonadati</taxon>
        <taxon>Pseudomonadota</taxon>
        <taxon>Betaproteobacteria</taxon>
        <taxon>Burkholderiales</taxon>
        <taxon>Comamonadaceae</taxon>
        <taxon>Verminephrobacter</taxon>
    </lineage>
</organism>
<protein>
    <submittedName>
        <fullName evidence="2">Nucleoside/nucleotide kinase family protein</fullName>
    </submittedName>
</protein>